<comment type="caution">
    <text evidence="2">The sequence shown here is derived from an EMBL/GenBank/DDBJ whole genome shotgun (WGS) entry which is preliminary data.</text>
</comment>
<accession>A0ABU4RWY9</accession>
<keyword evidence="3" id="KW-1185">Reference proteome</keyword>
<evidence type="ECO:0000313" key="3">
    <source>
        <dbReference type="Proteomes" id="UP001273505"/>
    </source>
</evidence>
<protein>
    <submittedName>
        <fullName evidence="2">DUF4381 domain-containing protein</fullName>
    </submittedName>
</protein>
<feature type="transmembrane region" description="Helical" evidence="1">
    <location>
        <begin position="24"/>
        <end position="44"/>
    </location>
</feature>
<proteinExistence type="predicted"/>
<name>A0ABU4RWY9_9GAMM</name>
<keyword evidence="1" id="KW-0472">Membrane</keyword>
<dbReference type="EMBL" id="JAXAFO010000011">
    <property type="protein sequence ID" value="MDX6849406.1"/>
    <property type="molecule type" value="Genomic_DNA"/>
</dbReference>
<sequence>MDPLAQLNDIHIPEPVSWWPLAPLWWVIITVIVGLCVLAAWLALRLYRRNAYRRQALQQLNQLAGESVTPGDINRILKSVAITAYGKRACASLYGQAWLDFLVSKAPRIQPHLATPAGQVLGGDSYRAHPHCDPQVLLIAARLWIKQHKSSTSELAYV</sequence>
<evidence type="ECO:0000256" key="1">
    <source>
        <dbReference type="SAM" id="Phobius"/>
    </source>
</evidence>
<evidence type="ECO:0000313" key="2">
    <source>
        <dbReference type="EMBL" id="MDX6849406.1"/>
    </source>
</evidence>
<organism evidence="2 3">
    <name type="scientific">Gilvimarinus gilvus</name>
    <dbReference type="NCBI Taxonomy" id="3058038"/>
    <lineage>
        <taxon>Bacteria</taxon>
        <taxon>Pseudomonadati</taxon>
        <taxon>Pseudomonadota</taxon>
        <taxon>Gammaproteobacteria</taxon>
        <taxon>Cellvibrionales</taxon>
        <taxon>Cellvibrionaceae</taxon>
        <taxon>Gilvimarinus</taxon>
    </lineage>
</organism>
<dbReference type="InterPro" id="IPR025489">
    <property type="entry name" value="DUF4381"/>
</dbReference>
<gene>
    <name evidence="2" type="ORF">SCD92_08545</name>
</gene>
<dbReference type="Proteomes" id="UP001273505">
    <property type="component" value="Unassembled WGS sequence"/>
</dbReference>
<reference evidence="2 3" key="1">
    <citation type="submission" date="2023-11" db="EMBL/GenBank/DDBJ databases">
        <title>Gilvimarinus fulvus sp. nov., isolated from the surface of Kelp.</title>
        <authorList>
            <person name="Sun Y.Y."/>
            <person name="Gong Y."/>
            <person name="Du Z.J."/>
        </authorList>
    </citation>
    <scope>NUCLEOTIDE SEQUENCE [LARGE SCALE GENOMIC DNA]</scope>
    <source>
        <strain evidence="2 3">SDUM040013</strain>
    </source>
</reference>
<keyword evidence="1" id="KW-1133">Transmembrane helix</keyword>
<keyword evidence="1" id="KW-0812">Transmembrane</keyword>
<dbReference type="Pfam" id="PF14316">
    <property type="entry name" value="DUF4381"/>
    <property type="match status" value="1"/>
</dbReference>
<dbReference type="RefSeq" id="WP_302721985.1">
    <property type="nucleotide sequence ID" value="NZ_JAULRU010000418.1"/>
</dbReference>